<comment type="caution">
    <text evidence="2">The sequence shown here is derived from an EMBL/GenBank/DDBJ whole genome shotgun (WGS) entry which is preliminary data.</text>
</comment>
<feature type="domain" description="CarD-like/TRCF RNAP-interacting" evidence="1">
    <location>
        <begin position="2"/>
        <end position="112"/>
    </location>
</feature>
<sequence>MAYKVGETVVYPHHGAADIISKEKRTIKGEEREYLVLRVHQSDLTVRVPSDNLDLVGVRDVTSQAGLEKVFGVLRMPYVEDPANWSRRFKANTEKLSSGDVIKVAEVVRDLWRRAQKKPLSTGEKSMLARARTQLISEIALAEKTNEVRAEEVLDEVLAS</sequence>
<dbReference type="PANTHER" id="PTHR38447:SF1">
    <property type="entry name" value="RNA POLYMERASE-BINDING TRANSCRIPTION FACTOR CARD"/>
    <property type="match status" value="1"/>
</dbReference>
<evidence type="ECO:0000313" key="2">
    <source>
        <dbReference type="EMBL" id="KGA19042.1"/>
    </source>
</evidence>
<evidence type="ECO:0000259" key="1">
    <source>
        <dbReference type="SMART" id="SM01058"/>
    </source>
</evidence>
<reference evidence="2" key="1">
    <citation type="submission" date="2014-06" db="EMBL/GenBank/DDBJ databases">
        <title>Key roles for freshwater Actinobacteria revealed by deep metagenomic sequencing.</title>
        <authorList>
            <person name="Ghai R."/>
            <person name="Mizuno C.M."/>
            <person name="Picazo A."/>
            <person name="Camacho A."/>
            <person name="Rodriguez-Valera F."/>
        </authorList>
    </citation>
    <scope>NUCLEOTIDE SEQUENCE</scope>
</reference>
<organism evidence="2">
    <name type="scientific">freshwater metagenome</name>
    <dbReference type="NCBI Taxonomy" id="449393"/>
    <lineage>
        <taxon>unclassified sequences</taxon>
        <taxon>metagenomes</taxon>
        <taxon>ecological metagenomes</taxon>
    </lineage>
</organism>
<dbReference type="Pfam" id="PF21095">
    <property type="entry name" value="CarD_C"/>
    <property type="match status" value="1"/>
</dbReference>
<dbReference type="InterPro" id="IPR042215">
    <property type="entry name" value="CarD-like_C"/>
</dbReference>
<proteinExistence type="predicted"/>
<dbReference type="Pfam" id="PF02559">
    <property type="entry name" value="CarD_TRCF_RID"/>
    <property type="match status" value="1"/>
</dbReference>
<dbReference type="AlphaFoldDB" id="A0A094Q6M4"/>
<dbReference type="InterPro" id="IPR003711">
    <property type="entry name" value="CarD-like/TRCF_RID"/>
</dbReference>
<dbReference type="InterPro" id="IPR036101">
    <property type="entry name" value="CarD-like/TRCF_RID_sf"/>
</dbReference>
<dbReference type="SMART" id="SM01058">
    <property type="entry name" value="CarD_TRCF"/>
    <property type="match status" value="1"/>
</dbReference>
<dbReference type="InterPro" id="IPR048792">
    <property type="entry name" value="CarD_C"/>
</dbReference>
<accession>A0A094Q6M4</accession>
<dbReference type="InterPro" id="IPR052531">
    <property type="entry name" value="CarD-like_regulator"/>
</dbReference>
<dbReference type="Gene3D" id="1.20.58.1290">
    <property type="entry name" value="CarD-like, C-terminal domain"/>
    <property type="match status" value="1"/>
</dbReference>
<name>A0A094Q6M4_9ZZZZ</name>
<gene>
    <name evidence="2" type="ORF">GM51_7235</name>
</gene>
<dbReference type="PANTHER" id="PTHR38447">
    <property type="entry name" value="TRANSCRIPTION FACTOR YDEB-RELATED"/>
    <property type="match status" value="1"/>
</dbReference>
<protein>
    <submittedName>
        <fullName evidence="2">CarD family transcriptional regulator</fullName>
    </submittedName>
</protein>
<dbReference type="Gene3D" id="2.40.10.170">
    <property type="match status" value="1"/>
</dbReference>
<dbReference type="GO" id="GO:0009303">
    <property type="term" value="P:rRNA transcription"/>
    <property type="evidence" value="ECO:0007669"/>
    <property type="project" value="TreeGrafter"/>
</dbReference>
<dbReference type="SUPFAM" id="SSF141259">
    <property type="entry name" value="CarD-like"/>
    <property type="match status" value="1"/>
</dbReference>
<dbReference type="EMBL" id="JNSL01000035">
    <property type="protein sequence ID" value="KGA19042.1"/>
    <property type="molecule type" value="Genomic_DNA"/>
</dbReference>